<keyword evidence="5" id="KW-0067">ATP-binding</keyword>
<evidence type="ECO:0000256" key="6">
    <source>
        <dbReference type="SAM" id="SignalP"/>
    </source>
</evidence>
<dbReference type="Gene3D" id="3.10.50.10">
    <property type="match status" value="1"/>
</dbReference>
<proteinExistence type="predicted"/>
<feature type="domain" description="GH18" evidence="8">
    <location>
        <begin position="26"/>
        <end position="365"/>
    </location>
</feature>
<dbReference type="FunFam" id="3.10.50.10:FF:000015">
    <property type="entry name" value="Chitotriosidase-1"/>
    <property type="match status" value="1"/>
</dbReference>
<dbReference type="InterPro" id="IPR000719">
    <property type="entry name" value="Prot_kinase_dom"/>
</dbReference>
<dbReference type="STRING" id="63057.A0A2P5BUB5"/>
<comment type="caution">
    <text evidence="9">The sequence shown here is derived from an EMBL/GenBank/DDBJ whole genome shotgun (WGS) entry which is preliminary data.</text>
</comment>
<dbReference type="InterPro" id="IPR011009">
    <property type="entry name" value="Kinase-like_dom_sf"/>
</dbReference>
<dbReference type="SUPFAM" id="SSF56112">
    <property type="entry name" value="Protein kinase-like (PK-like)"/>
    <property type="match status" value="1"/>
</dbReference>
<dbReference type="CDD" id="cd02879">
    <property type="entry name" value="GH18_plant_chitinase_class_V"/>
    <property type="match status" value="1"/>
</dbReference>
<dbReference type="InterPro" id="IPR001223">
    <property type="entry name" value="Glyco_hydro18_cat"/>
</dbReference>
<feature type="signal peptide" evidence="6">
    <location>
        <begin position="1"/>
        <end position="23"/>
    </location>
</feature>
<dbReference type="Gene3D" id="3.30.200.20">
    <property type="entry name" value="Phosphorylase Kinase, domain 1"/>
    <property type="match status" value="1"/>
</dbReference>
<dbReference type="SUPFAM" id="SSF54556">
    <property type="entry name" value="Chitinase insertion domain"/>
    <property type="match status" value="1"/>
</dbReference>
<dbReference type="InterPro" id="IPR011583">
    <property type="entry name" value="Chitinase_II/V-like_cat"/>
</dbReference>
<dbReference type="EMBL" id="JXTC01000460">
    <property type="protein sequence ID" value="PON52366.1"/>
    <property type="molecule type" value="Genomic_DNA"/>
</dbReference>
<keyword evidence="1" id="KW-0723">Serine/threonine-protein kinase</keyword>
<evidence type="ECO:0000256" key="4">
    <source>
        <dbReference type="ARBA" id="ARBA00022777"/>
    </source>
</evidence>
<feature type="chain" id="PRO_5015151083" evidence="6">
    <location>
        <begin position="24"/>
        <end position="700"/>
    </location>
</feature>
<dbReference type="InterPro" id="IPR017853">
    <property type="entry name" value="GH"/>
</dbReference>
<evidence type="ECO:0000313" key="9">
    <source>
        <dbReference type="EMBL" id="PON52366.1"/>
    </source>
</evidence>
<dbReference type="SUPFAM" id="SSF51445">
    <property type="entry name" value="(Trans)glycosidases"/>
    <property type="match status" value="1"/>
</dbReference>
<dbReference type="PROSITE" id="PS51910">
    <property type="entry name" value="GH18_2"/>
    <property type="match status" value="1"/>
</dbReference>
<dbReference type="GO" id="GO:0008061">
    <property type="term" value="F:chitin binding"/>
    <property type="evidence" value="ECO:0007669"/>
    <property type="project" value="InterPro"/>
</dbReference>
<evidence type="ECO:0000259" key="7">
    <source>
        <dbReference type="PROSITE" id="PS50011"/>
    </source>
</evidence>
<keyword evidence="3" id="KW-0547">Nucleotide-binding</keyword>
<dbReference type="FunFam" id="3.30.200.20:FF:000951">
    <property type="entry name" value="Uncharacterized protein"/>
    <property type="match status" value="1"/>
</dbReference>
<feature type="domain" description="Protein kinase" evidence="7">
    <location>
        <begin position="413"/>
        <end position="700"/>
    </location>
</feature>
<dbReference type="FunFam" id="1.10.510.10:FF:001019">
    <property type="entry name" value="G-type lectin S-receptor-like serine/threonine-protein kinase B120"/>
    <property type="match status" value="1"/>
</dbReference>
<dbReference type="GO" id="GO:0005524">
    <property type="term" value="F:ATP binding"/>
    <property type="evidence" value="ECO:0007669"/>
    <property type="project" value="UniProtKB-KW"/>
</dbReference>
<dbReference type="InterPro" id="IPR008271">
    <property type="entry name" value="Ser/Thr_kinase_AS"/>
</dbReference>
<evidence type="ECO:0000256" key="5">
    <source>
        <dbReference type="ARBA" id="ARBA00022840"/>
    </source>
</evidence>
<evidence type="ECO:0000256" key="3">
    <source>
        <dbReference type="ARBA" id="ARBA00022741"/>
    </source>
</evidence>
<dbReference type="InterPro" id="IPR001245">
    <property type="entry name" value="Ser-Thr/Tyr_kinase_cat_dom"/>
</dbReference>
<dbReference type="Gene3D" id="1.10.510.10">
    <property type="entry name" value="Transferase(Phosphotransferase) domain 1"/>
    <property type="match status" value="1"/>
</dbReference>
<evidence type="ECO:0000256" key="1">
    <source>
        <dbReference type="ARBA" id="ARBA00022527"/>
    </source>
</evidence>
<keyword evidence="10" id="KW-1185">Reference proteome</keyword>
<dbReference type="PROSITE" id="PS50011">
    <property type="entry name" value="PROTEIN_KINASE_DOM"/>
    <property type="match status" value="1"/>
</dbReference>
<dbReference type="Pfam" id="PF07714">
    <property type="entry name" value="PK_Tyr_Ser-Thr"/>
    <property type="match status" value="1"/>
</dbReference>
<keyword evidence="2" id="KW-0808">Transferase</keyword>
<dbReference type="SMART" id="SM00220">
    <property type="entry name" value="S_TKc"/>
    <property type="match status" value="1"/>
</dbReference>
<keyword evidence="6" id="KW-0732">Signal</keyword>
<dbReference type="Pfam" id="PF00704">
    <property type="entry name" value="Glyco_hydro_18"/>
    <property type="match status" value="1"/>
</dbReference>
<dbReference type="SMART" id="SM00636">
    <property type="entry name" value="Glyco_18"/>
    <property type="match status" value="1"/>
</dbReference>
<dbReference type="GO" id="GO:0004674">
    <property type="term" value="F:protein serine/threonine kinase activity"/>
    <property type="evidence" value="ECO:0007669"/>
    <property type="project" value="UniProtKB-KW"/>
</dbReference>
<name>A0A2P5BUB5_TREOI</name>
<protein>
    <submittedName>
        <fullName evidence="9">Phosphorylase kinase, gamma catalytic subunit</fullName>
    </submittedName>
</protein>
<dbReference type="PANTHER" id="PTHR27002:SF1077">
    <property type="entry name" value="CYSTEINE-RICH RECEPTOR-LIKE PROTEIN KINASE 4"/>
    <property type="match status" value="1"/>
</dbReference>
<organism evidence="9 10">
    <name type="scientific">Trema orientale</name>
    <name type="common">Charcoal tree</name>
    <name type="synonym">Celtis orientalis</name>
    <dbReference type="NCBI Taxonomy" id="63057"/>
    <lineage>
        <taxon>Eukaryota</taxon>
        <taxon>Viridiplantae</taxon>
        <taxon>Streptophyta</taxon>
        <taxon>Embryophyta</taxon>
        <taxon>Tracheophyta</taxon>
        <taxon>Spermatophyta</taxon>
        <taxon>Magnoliopsida</taxon>
        <taxon>eudicotyledons</taxon>
        <taxon>Gunneridae</taxon>
        <taxon>Pentapetalae</taxon>
        <taxon>rosids</taxon>
        <taxon>fabids</taxon>
        <taxon>Rosales</taxon>
        <taxon>Cannabaceae</taxon>
        <taxon>Trema</taxon>
    </lineage>
</organism>
<dbReference type="Gene3D" id="3.20.20.80">
    <property type="entry name" value="Glycosidases"/>
    <property type="match status" value="1"/>
</dbReference>
<dbReference type="InParanoid" id="A0A2P5BUB5"/>
<dbReference type="OrthoDB" id="73875at2759"/>
<evidence type="ECO:0000256" key="2">
    <source>
        <dbReference type="ARBA" id="ARBA00022679"/>
    </source>
</evidence>
<reference evidence="10" key="1">
    <citation type="submission" date="2016-06" db="EMBL/GenBank/DDBJ databases">
        <title>Parallel loss of symbiosis genes in relatives of nitrogen-fixing non-legume Parasponia.</title>
        <authorList>
            <person name="Van Velzen R."/>
            <person name="Holmer R."/>
            <person name="Bu F."/>
            <person name="Rutten L."/>
            <person name="Van Zeijl A."/>
            <person name="Liu W."/>
            <person name="Santuari L."/>
            <person name="Cao Q."/>
            <person name="Sharma T."/>
            <person name="Shen D."/>
            <person name="Roswanjaya Y."/>
            <person name="Wardhani T."/>
            <person name="Kalhor M.S."/>
            <person name="Jansen J."/>
            <person name="Van den Hoogen J."/>
            <person name="Gungor B."/>
            <person name="Hartog M."/>
            <person name="Hontelez J."/>
            <person name="Verver J."/>
            <person name="Yang W.-C."/>
            <person name="Schijlen E."/>
            <person name="Repin R."/>
            <person name="Schilthuizen M."/>
            <person name="Schranz E."/>
            <person name="Heidstra R."/>
            <person name="Miyata K."/>
            <person name="Fedorova E."/>
            <person name="Kohlen W."/>
            <person name="Bisseling T."/>
            <person name="Smit S."/>
            <person name="Geurts R."/>
        </authorList>
    </citation>
    <scope>NUCLEOTIDE SEQUENCE [LARGE SCALE GENOMIC DNA]</scope>
    <source>
        <strain evidence="10">cv. RG33-2</strain>
    </source>
</reference>
<dbReference type="PROSITE" id="PS00108">
    <property type="entry name" value="PROTEIN_KINASE_ST"/>
    <property type="match status" value="1"/>
</dbReference>
<dbReference type="PANTHER" id="PTHR27002">
    <property type="entry name" value="RECEPTOR-LIKE SERINE/THREONINE-PROTEIN KINASE SD1-8"/>
    <property type="match status" value="1"/>
</dbReference>
<keyword evidence="4 9" id="KW-0418">Kinase</keyword>
<dbReference type="AlphaFoldDB" id="A0A2P5BUB5"/>
<dbReference type="GO" id="GO:0005886">
    <property type="term" value="C:plasma membrane"/>
    <property type="evidence" value="ECO:0007669"/>
    <property type="project" value="TreeGrafter"/>
</dbReference>
<accession>A0A2P5BUB5</accession>
<sequence>MESKITIFLFMVFLPLKFQSSKAQAWIRAGYWYSGSEFPISDINSELFAHLICAFADVNSTSYELSISSSNEQMFSTFANTVKQKNPSVTTLLSIGGGIADYLVLSEMVSNLSHRKSFIDSSIRLARLNGFQGLDLRWVSANTSSDMTNMGILFKEWRNAASSEANNSGKAELILTAAVQYLPDVEDASFPVDSIRSYLDWVHIMAYDFHMPQWYNFTGAQAALFDPSSETNTDFGISSWIGRGISSSKLVLGLPYYGYAWTLVNPKENSIGAPARGPAISEDGSMAYKDIKGYIERYNAQVIYNATYVLNYCSVGSTWIGFDDVEVVKVKVSYAKEKNLLGYVAWHIANDDHWVLSLAGALLYYFHKKKLRSKANASKFPENNAAAAGDFNSNAPNLRVFSLADIEAATEGFSVENKLGEGGYGPVYKGVLPNGQEIAVKKLSTASTQGFEEFKNEVVLTAKLQHVNLVRVLGFCTERDEQMLIYEYMPNKSLDLYLFDSIRRYSLDWRKRVDIIEGVTQGLLYLQEYSRLTIIHRDLKASNILLDDEMKPKISDFGLARIFEKDRLEANTSRIVGTYGYIPPEYATRGLYSTKSDAYELWKEGKGIEFMDPSLEDTLSPCKLIKCMQIALLCVQENAKDRPSMLEVSSMLKNENAGMAIPKWPAFASRIEYHDQGPKATSRPDISSVNDATISEVVAR</sequence>
<dbReference type="GO" id="GO:0005975">
    <property type="term" value="P:carbohydrate metabolic process"/>
    <property type="evidence" value="ECO:0007669"/>
    <property type="project" value="InterPro"/>
</dbReference>
<evidence type="ECO:0000313" key="10">
    <source>
        <dbReference type="Proteomes" id="UP000237000"/>
    </source>
</evidence>
<dbReference type="Proteomes" id="UP000237000">
    <property type="component" value="Unassembled WGS sequence"/>
</dbReference>
<evidence type="ECO:0000259" key="8">
    <source>
        <dbReference type="PROSITE" id="PS51910"/>
    </source>
</evidence>
<dbReference type="InterPro" id="IPR029070">
    <property type="entry name" value="Chitinase_insertion_sf"/>
</dbReference>
<gene>
    <name evidence="9" type="ORF">TorRG33x02_308520</name>
</gene>